<dbReference type="GeneID" id="98307764"/>
<evidence type="ECO:0000256" key="7">
    <source>
        <dbReference type="ARBA" id="ARBA00023027"/>
    </source>
</evidence>
<evidence type="ECO:0000256" key="5">
    <source>
        <dbReference type="ARBA" id="ARBA00022827"/>
    </source>
</evidence>
<keyword evidence="5 12" id="KW-0274">FAD</keyword>
<dbReference type="GO" id="GO:0005737">
    <property type="term" value="C:cytoplasm"/>
    <property type="evidence" value="ECO:0007669"/>
    <property type="project" value="UniProtKB-ARBA"/>
</dbReference>
<comment type="cofactor">
    <cofactor evidence="12 14">
        <name>FAD</name>
        <dbReference type="ChEBI" id="CHEBI:57692"/>
    </cofactor>
    <text evidence="12 14">Binds 1 FAD per subunit.</text>
</comment>
<comment type="caution">
    <text evidence="17">The sequence shown here is derived from an EMBL/GenBank/DDBJ whole genome shotgun (WGS) entry which is preliminary data.</text>
</comment>
<evidence type="ECO:0000256" key="13">
    <source>
        <dbReference type="PIRSR" id="PIRSR000350-4"/>
    </source>
</evidence>
<evidence type="ECO:0000256" key="6">
    <source>
        <dbReference type="ARBA" id="ARBA00023002"/>
    </source>
</evidence>
<evidence type="ECO:0000313" key="17">
    <source>
        <dbReference type="EMBL" id="KRL99043.1"/>
    </source>
</evidence>
<feature type="binding site" evidence="12">
    <location>
        <position position="296"/>
    </location>
    <ligand>
        <name>FAD</name>
        <dbReference type="ChEBI" id="CHEBI:57692"/>
    </ligand>
</feature>
<feature type="binding site" evidence="12">
    <location>
        <position position="197"/>
    </location>
    <ligand>
        <name>NAD(+)</name>
        <dbReference type="ChEBI" id="CHEBI:57540"/>
    </ligand>
</feature>
<evidence type="ECO:0000259" key="15">
    <source>
        <dbReference type="Pfam" id="PF02852"/>
    </source>
</evidence>
<dbReference type="GO" id="GO:0050660">
    <property type="term" value="F:flavin adenine dinucleotide binding"/>
    <property type="evidence" value="ECO:0007669"/>
    <property type="project" value="InterPro"/>
</dbReference>
<evidence type="ECO:0000256" key="14">
    <source>
        <dbReference type="RuleBase" id="RU003692"/>
    </source>
</evidence>
<dbReference type="GO" id="GO:0006103">
    <property type="term" value="P:2-oxoglutarate metabolic process"/>
    <property type="evidence" value="ECO:0007669"/>
    <property type="project" value="TreeGrafter"/>
</dbReference>
<feature type="disulfide bond" description="Redox-active" evidence="13">
    <location>
        <begin position="41"/>
        <end position="46"/>
    </location>
</feature>
<feature type="binding site" evidence="12">
    <location>
        <position position="256"/>
    </location>
    <ligand>
        <name>NAD(+)</name>
        <dbReference type="ChEBI" id="CHEBI:57540"/>
    </ligand>
</feature>
<comment type="miscellaneous">
    <text evidence="14">The active site is a redox-active disulfide bond.</text>
</comment>
<dbReference type="InterPro" id="IPR016156">
    <property type="entry name" value="FAD/NAD-linked_Rdtase_dimer_sf"/>
</dbReference>
<evidence type="ECO:0000313" key="18">
    <source>
        <dbReference type="Proteomes" id="UP000051166"/>
    </source>
</evidence>
<dbReference type="InterPro" id="IPR006258">
    <property type="entry name" value="Lipoamide_DH"/>
</dbReference>
<dbReference type="Proteomes" id="UP000051166">
    <property type="component" value="Unassembled WGS sequence"/>
</dbReference>
<dbReference type="InterPro" id="IPR050151">
    <property type="entry name" value="Class-I_Pyr_Nuc-Dis_Oxidored"/>
</dbReference>
<dbReference type="InterPro" id="IPR001100">
    <property type="entry name" value="Pyr_nuc-diS_OxRdtase"/>
</dbReference>
<dbReference type="Gene3D" id="3.50.50.60">
    <property type="entry name" value="FAD/NAD(P)-binding domain"/>
    <property type="match status" value="2"/>
</dbReference>
<dbReference type="PRINTS" id="PR00411">
    <property type="entry name" value="PNDRDTASEI"/>
</dbReference>
<feature type="domain" description="FAD/NAD(P)-binding" evidence="16">
    <location>
        <begin position="4"/>
        <end position="311"/>
    </location>
</feature>
<dbReference type="InterPro" id="IPR004099">
    <property type="entry name" value="Pyr_nucl-diS_OxRdtase_dimer"/>
</dbReference>
<feature type="active site" description="Proton acceptor" evidence="11">
    <location>
        <position position="429"/>
    </location>
</feature>
<feature type="binding site" evidence="12">
    <location>
        <begin position="174"/>
        <end position="181"/>
    </location>
    <ligand>
        <name>NAD(+)</name>
        <dbReference type="ChEBI" id="CHEBI:57540"/>
    </ligand>
</feature>
<dbReference type="PROSITE" id="PS00076">
    <property type="entry name" value="PYRIDINE_REDOX_1"/>
    <property type="match status" value="1"/>
</dbReference>
<evidence type="ECO:0000256" key="4">
    <source>
        <dbReference type="ARBA" id="ARBA00022630"/>
    </source>
</evidence>
<keyword evidence="18" id="KW-1185">Reference proteome</keyword>
<dbReference type="PANTHER" id="PTHR22912:SF151">
    <property type="entry name" value="DIHYDROLIPOYL DEHYDROGENASE, MITOCHONDRIAL"/>
    <property type="match status" value="1"/>
</dbReference>
<evidence type="ECO:0000256" key="12">
    <source>
        <dbReference type="PIRSR" id="PIRSR000350-3"/>
    </source>
</evidence>
<dbReference type="Pfam" id="PF07992">
    <property type="entry name" value="Pyr_redox_2"/>
    <property type="match status" value="1"/>
</dbReference>
<feature type="domain" description="Pyridine nucleotide-disulphide oxidoreductase dimerisation" evidence="15">
    <location>
        <begin position="331"/>
        <end position="439"/>
    </location>
</feature>
<dbReference type="NCBIfam" id="TIGR01350">
    <property type="entry name" value="lipoamide_DH"/>
    <property type="match status" value="1"/>
</dbReference>
<dbReference type="RefSeq" id="WP_056960494.1">
    <property type="nucleotide sequence ID" value="NZ_AZFQ01000034.1"/>
</dbReference>
<feature type="binding site" evidence="12">
    <location>
        <position position="50"/>
    </location>
    <ligand>
        <name>FAD</name>
        <dbReference type="ChEBI" id="CHEBI:57692"/>
    </ligand>
</feature>
<name>A0A0R1V651_9LACO</name>
<evidence type="ECO:0000256" key="10">
    <source>
        <dbReference type="ARBA" id="ARBA00049187"/>
    </source>
</evidence>
<evidence type="ECO:0000259" key="16">
    <source>
        <dbReference type="Pfam" id="PF07992"/>
    </source>
</evidence>
<gene>
    <name evidence="17" type="ORF">FD50_GL000313</name>
</gene>
<dbReference type="PANTHER" id="PTHR22912">
    <property type="entry name" value="DISULFIDE OXIDOREDUCTASE"/>
    <property type="match status" value="1"/>
</dbReference>
<keyword evidence="4 14" id="KW-0285">Flavoprotein</keyword>
<dbReference type="InterPro" id="IPR023753">
    <property type="entry name" value="FAD/NAD-binding_dom"/>
</dbReference>
<dbReference type="Gene3D" id="3.30.390.30">
    <property type="match status" value="1"/>
</dbReference>
<dbReference type="FunFam" id="3.30.390.30:FF:000001">
    <property type="entry name" value="Dihydrolipoyl dehydrogenase"/>
    <property type="match status" value="1"/>
</dbReference>
<reference evidence="17 18" key="1">
    <citation type="journal article" date="2015" name="Genome Announc.">
        <title>Expanding the biotechnology potential of lactobacilli through comparative genomics of 213 strains and associated genera.</title>
        <authorList>
            <person name="Sun Z."/>
            <person name="Harris H.M."/>
            <person name="McCann A."/>
            <person name="Guo C."/>
            <person name="Argimon S."/>
            <person name="Zhang W."/>
            <person name="Yang X."/>
            <person name="Jeffery I.B."/>
            <person name="Cooney J.C."/>
            <person name="Kagawa T.F."/>
            <person name="Liu W."/>
            <person name="Song Y."/>
            <person name="Salvetti E."/>
            <person name="Wrobel A."/>
            <person name="Rasinkangas P."/>
            <person name="Parkhill J."/>
            <person name="Rea M.C."/>
            <person name="O'Sullivan O."/>
            <person name="Ritari J."/>
            <person name="Douillard F.P."/>
            <person name="Paul Ross R."/>
            <person name="Yang R."/>
            <person name="Briner A.E."/>
            <person name="Felis G.E."/>
            <person name="de Vos W.M."/>
            <person name="Barrangou R."/>
            <person name="Klaenhammer T.R."/>
            <person name="Caufield P.W."/>
            <person name="Cui Y."/>
            <person name="Zhang H."/>
            <person name="O'Toole P.W."/>
        </authorList>
    </citation>
    <scope>NUCLEOTIDE SEQUENCE [LARGE SCALE GENOMIC DNA]</scope>
    <source>
        <strain evidence="17 18">DSM 16230</strain>
    </source>
</reference>
<protein>
    <recommendedName>
        <fullName evidence="3 14">Dihydrolipoyl dehydrogenase</fullName>
        <ecNumber evidence="2 14">1.8.1.4</ecNumber>
    </recommendedName>
</protein>
<proteinExistence type="inferred from homology"/>
<dbReference type="Pfam" id="PF02852">
    <property type="entry name" value="Pyr_redox_dim"/>
    <property type="match status" value="1"/>
</dbReference>
<evidence type="ECO:0000256" key="11">
    <source>
        <dbReference type="PIRSR" id="PIRSR000350-2"/>
    </source>
</evidence>
<dbReference type="STRING" id="1423801.FD50_GL000313"/>
<dbReference type="SUPFAM" id="SSF51905">
    <property type="entry name" value="FAD/NAD(P)-binding domain"/>
    <property type="match status" value="1"/>
</dbReference>
<dbReference type="InterPro" id="IPR036188">
    <property type="entry name" value="FAD/NAD-bd_sf"/>
</dbReference>
<dbReference type="InterPro" id="IPR012999">
    <property type="entry name" value="Pyr_OxRdtase_I_AS"/>
</dbReference>
<keyword evidence="7 12" id="KW-0520">NAD</keyword>
<keyword evidence="12" id="KW-0547">Nucleotide-binding</keyword>
<dbReference type="AlphaFoldDB" id="A0A0R1V651"/>
<dbReference type="PRINTS" id="PR00368">
    <property type="entry name" value="FADPNR"/>
</dbReference>
<dbReference type="EC" id="1.8.1.4" evidence="2 14"/>
<keyword evidence="9 14" id="KW-0676">Redox-active center</keyword>
<comment type="catalytic activity">
    <reaction evidence="10 14">
        <text>N(6)-[(R)-dihydrolipoyl]-L-lysyl-[protein] + NAD(+) = N(6)-[(R)-lipoyl]-L-lysyl-[protein] + NADH + H(+)</text>
        <dbReference type="Rhea" id="RHEA:15045"/>
        <dbReference type="Rhea" id="RHEA-COMP:10474"/>
        <dbReference type="Rhea" id="RHEA-COMP:10475"/>
        <dbReference type="ChEBI" id="CHEBI:15378"/>
        <dbReference type="ChEBI" id="CHEBI:57540"/>
        <dbReference type="ChEBI" id="CHEBI:57945"/>
        <dbReference type="ChEBI" id="CHEBI:83099"/>
        <dbReference type="ChEBI" id="CHEBI:83100"/>
        <dbReference type="EC" id="1.8.1.4"/>
    </reaction>
</comment>
<accession>A0A0R1V651</accession>
<dbReference type="PATRIC" id="fig|1423801.4.peg.319"/>
<keyword evidence="6 14" id="KW-0560">Oxidoreductase</keyword>
<dbReference type="SUPFAM" id="SSF55424">
    <property type="entry name" value="FAD/NAD-linked reductases, dimerisation (C-terminal) domain"/>
    <property type="match status" value="1"/>
</dbReference>
<dbReference type="GO" id="GO:0004148">
    <property type="term" value="F:dihydrolipoyl dehydrogenase (NADH) activity"/>
    <property type="evidence" value="ECO:0007669"/>
    <property type="project" value="UniProtKB-EC"/>
</dbReference>
<dbReference type="EMBL" id="AZFQ01000034">
    <property type="protein sequence ID" value="KRL99043.1"/>
    <property type="molecule type" value="Genomic_DNA"/>
</dbReference>
<keyword evidence="8" id="KW-1015">Disulfide bond</keyword>
<dbReference type="PIRSF" id="PIRSF000350">
    <property type="entry name" value="Mercury_reductase_MerA"/>
    <property type="match status" value="1"/>
</dbReference>
<evidence type="ECO:0000256" key="1">
    <source>
        <dbReference type="ARBA" id="ARBA00007532"/>
    </source>
</evidence>
<organism evidence="17 18">
    <name type="scientific">Liquorilactobacillus satsumensis DSM 16230 = JCM 12392</name>
    <dbReference type="NCBI Taxonomy" id="1423801"/>
    <lineage>
        <taxon>Bacteria</taxon>
        <taxon>Bacillati</taxon>
        <taxon>Bacillota</taxon>
        <taxon>Bacilli</taxon>
        <taxon>Lactobacillales</taxon>
        <taxon>Lactobacillaceae</taxon>
        <taxon>Liquorilactobacillus</taxon>
    </lineage>
</organism>
<evidence type="ECO:0000256" key="2">
    <source>
        <dbReference type="ARBA" id="ARBA00012608"/>
    </source>
</evidence>
<comment type="similarity">
    <text evidence="1 14">Belongs to the class-I pyridine nucleotide-disulfide oxidoreductase family.</text>
</comment>
<evidence type="ECO:0000256" key="3">
    <source>
        <dbReference type="ARBA" id="ARBA00016961"/>
    </source>
</evidence>
<evidence type="ECO:0000256" key="8">
    <source>
        <dbReference type="ARBA" id="ARBA00023157"/>
    </source>
</evidence>
<sequence length="450" mass="48050">MEKYDVVVIGAGPGGYVAAIRAAQKGKKVAVVEKRFIGGTCLNVGCIPSKSYLKHSHWLLEAHEAAANGVAIEFGKIDYPRLVKRKNQVVATLQGGIRHLFKSNQITYLEGTAKFETQGKLQVGTQTIMAKDFILATGGHPFVPPIKGLNEVPFLTTDTFFDLEELPQQLAIIGGGVIAVELAFAMQPLGVAVTLLEVADDILLTEDAQARSIIKEKLKSLGIVVQTKVKIAAVTSAAIKLEHGTVPFDQLLVVAGRKANLELATQLGVELDERQKFVKVDQDYRTNVPHVFAIGDLCGGYQLAHAASAEGIHAAAVICGEKPDVLKQTLIPRCVYTEPEVASFGMNEQTAQANGYQVKVKTVPFGGNGRALASLETEGYVKIISEQKYHEILGAVVVGSGATEMIHTLLAVSAAEGTVDELAKTVFAHPTLTETIGETANALVGRAIHN</sequence>
<evidence type="ECO:0000256" key="9">
    <source>
        <dbReference type="ARBA" id="ARBA00023284"/>
    </source>
</evidence>
<dbReference type="OrthoDB" id="9800167at2"/>